<protein>
    <recommendedName>
        <fullName evidence="1">MBG domain-containing protein</fullName>
    </recommendedName>
</protein>
<dbReference type="EMBL" id="JAOWLB010000031">
    <property type="protein sequence ID" value="MCV2891235.1"/>
    <property type="molecule type" value="Genomic_DNA"/>
</dbReference>
<proteinExistence type="predicted"/>
<name>A0ABT3ARB2_9RHOB</name>
<evidence type="ECO:0000313" key="3">
    <source>
        <dbReference type="Proteomes" id="UP001320899"/>
    </source>
</evidence>
<dbReference type="RefSeq" id="WP_318527334.1">
    <property type="nucleotide sequence ID" value="NZ_JAOWLB010000031.1"/>
</dbReference>
<accession>A0ABT3ARB2</accession>
<feature type="non-terminal residue" evidence="2">
    <location>
        <position position="1"/>
    </location>
</feature>
<organism evidence="2 3">
    <name type="scientific">Ruegeria aquimaris</name>
    <dbReference type="NCBI Taxonomy" id="2984333"/>
    <lineage>
        <taxon>Bacteria</taxon>
        <taxon>Pseudomonadati</taxon>
        <taxon>Pseudomonadota</taxon>
        <taxon>Alphaproteobacteria</taxon>
        <taxon>Rhodobacterales</taxon>
        <taxon>Roseobacteraceae</taxon>
        <taxon>Ruegeria</taxon>
    </lineage>
</organism>
<evidence type="ECO:0000259" key="1">
    <source>
        <dbReference type="Pfam" id="PF18676"/>
    </source>
</evidence>
<comment type="caution">
    <text evidence="2">The sequence shown here is derived from an EMBL/GenBank/DDBJ whole genome shotgun (WGS) entry which is preliminary data.</text>
</comment>
<sequence>VPYAIVASDALGTGLENYAISYVDGALTVTPAPLVVTALNQTKIQGEEFVFQGTEFSVSGLVVEGDSVNSVQLTSAGVEPGALAANSPFSIVAASAVGSGLENYDISYVDGAMTVDAPVDGVPRPPLVGDTGLPNPTDDIRVLFTEGTTIGGGTSTTGLTKQTALKTLGDVRVISDRLVVAAESCQQGSNDVSRYLACLSDALNSFAGELDDITADLPPGMENVATIIRDARSDVDRSRARAERRLATATTDAEREAIRRDALAEARTALDNAAGEIRKAIALVRVEDPELAGIQRATITTVADSLETVGIQLSRVSDL</sequence>
<dbReference type="InterPro" id="IPR041286">
    <property type="entry name" value="MBG_2"/>
</dbReference>
<dbReference type="Pfam" id="PF18676">
    <property type="entry name" value="MBG_2"/>
    <property type="match status" value="1"/>
</dbReference>
<evidence type="ECO:0000313" key="2">
    <source>
        <dbReference type="EMBL" id="MCV2891235.1"/>
    </source>
</evidence>
<dbReference type="Proteomes" id="UP001320899">
    <property type="component" value="Unassembled WGS sequence"/>
</dbReference>
<feature type="domain" description="MBG" evidence="1">
    <location>
        <begin position="34"/>
        <end position="114"/>
    </location>
</feature>
<keyword evidence="3" id="KW-1185">Reference proteome</keyword>
<reference evidence="2 3" key="1">
    <citation type="submission" date="2022-10" db="EMBL/GenBank/DDBJ databases">
        <title>Ruegeria sp. nov., isolated from ocean surface sediments.</title>
        <authorList>
            <person name="He W."/>
            <person name="Xue H.-P."/>
            <person name="Zhang D.-F."/>
        </authorList>
    </citation>
    <scope>NUCLEOTIDE SEQUENCE [LARGE SCALE GENOMIC DNA]</scope>
    <source>
        <strain evidence="2 3">XHP0148</strain>
    </source>
</reference>
<gene>
    <name evidence="2" type="ORF">OE747_23180</name>
</gene>